<gene>
    <name evidence="1" type="ORF">M9H77_28083</name>
</gene>
<comment type="caution">
    <text evidence="1">The sequence shown here is derived from an EMBL/GenBank/DDBJ whole genome shotgun (WGS) entry which is preliminary data.</text>
</comment>
<dbReference type="EMBL" id="CM044706">
    <property type="protein sequence ID" value="KAI5659290.1"/>
    <property type="molecule type" value="Genomic_DNA"/>
</dbReference>
<protein>
    <submittedName>
        <fullName evidence="1">Uncharacterized protein</fullName>
    </submittedName>
</protein>
<sequence>MATKISLKAKGKTTKKALTGGEDDGGSSPSTVKMLKEWTTWTAKKAKVVTHYGFIPLIIIIGMNSEPRPSWFHLLSPV</sequence>
<evidence type="ECO:0000313" key="1">
    <source>
        <dbReference type="EMBL" id="KAI5659290.1"/>
    </source>
</evidence>
<dbReference type="Proteomes" id="UP001060085">
    <property type="component" value="Linkage Group LG06"/>
</dbReference>
<organism evidence="1 2">
    <name type="scientific">Catharanthus roseus</name>
    <name type="common">Madagascar periwinkle</name>
    <name type="synonym">Vinca rosea</name>
    <dbReference type="NCBI Taxonomy" id="4058"/>
    <lineage>
        <taxon>Eukaryota</taxon>
        <taxon>Viridiplantae</taxon>
        <taxon>Streptophyta</taxon>
        <taxon>Embryophyta</taxon>
        <taxon>Tracheophyta</taxon>
        <taxon>Spermatophyta</taxon>
        <taxon>Magnoliopsida</taxon>
        <taxon>eudicotyledons</taxon>
        <taxon>Gunneridae</taxon>
        <taxon>Pentapetalae</taxon>
        <taxon>asterids</taxon>
        <taxon>lamiids</taxon>
        <taxon>Gentianales</taxon>
        <taxon>Apocynaceae</taxon>
        <taxon>Rauvolfioideae</taxon>
        <taxon>Vinceae</taxon>
        <taxon>Catharanthinae</taxon>
        <taxon>Catharanthus</taxon>
    </lineage>
</organism>
<name>A0ACC0AEJ4_CATRO</name>
<keyword evidence="2" id="KW-1185">Reference proteome</keyword>
<proteinExistence type="predicted"/>
<reference evidence="2" key="1">
    <citation type="journal article" date="2023" name="Nat. Plants">
        <title>Single-cell RNA sequencing provides a high-resolution roadmap for understanding the multicellular compartmentation of specialized metabolism.</title>
        <authorList>
            <person name="Sun S."/>
            <person name="Shen X."/>
            <person name="Li Y."/>
            <person name="Li Y."/>
            <person name="Wang S."/>
            <person name="Li R."/>
            <person name="Zhang H."/>
            <person name="Shen G."/>
            <person name="Guo B."/>
            <person name="Wei J."/>
            <person name="Xu J."/>
            <person name="St-Pierre B."/>
            <person name="Chen S."/>
            <person name="Sun C."/>
        </authorList>
    </citation>
    <scope>NUCLEOTIDE SEQUENCE [LARGE SCALE GENOMIC DNA]</scope>
</reference>
<evidence type="ECO:0000313" key="2">
    <source>
        <dbReference type="Proteomes" id="UP001060085"/>
    </source>
</evidence>
<accession>A0ACC0AEJ4</accession>